<organism evidence="2 3">
    <name type="scientific">Eleutherodactylus coqui</name>
    <name type="common">Puerto Rican coqui</name>
    <dbReference type="NCBI Taxonomy" id="57060"/>
    <lineage>
        <taxon>Eukaryota</taxon>
        <taxon>Metazoa</taxon>
        <taxon>Chordata</taxon>
        <taxon>Craniata</taxon>
        <taxon>Vertebrata</taxon>
        <taxon>Euteleostomi</taxon>
        <taxon>Amphibia</taxon>
        <taxon>Batrachia</taxon>
        <taxon>Anura</taxon>
        <taxon>Neobatrachia</taxon>
        <taxon>Hyloidea</taxon>
        <taxon>Eleutherodactylidae</taxon>
        <taxon>Eleutherodactylinae</taxon>
        <taxon>Eleutherodactylus</taxon>
        <taxon>Eleutherodactylus</taxon>
    </lineage>
</organism>
<dbReference type="GO" id="GO:0005737">
    <property type="term" value="C:cytoplasm"/>
    <property type="evidence" value="ECO:0007669"/>
    <property type="project" value="TreeGrafter"/>
</dbReference>
<dbReference type="InterPro" id="IPR019446">
    <property type="entry name" value="BMT5-like"/>
</dbReference>
<dbReference type="FunFam" id="3.40.50.150:FF:000361">
    <property type="entry name" value="Ferredoxin-fold anticodon-binding domain-containing protein 1 homolog"/>
    <property type="match status" value="1"/>
</dbReference>
<sequence length="602" mass="68009">MRNVLLVGEGNFSFSASLCDASQEIHHITATCYELEDTVCNQPLAWRNVQHLRSKGAVVHFGVDATKLHECTFLTNILYDRIIFNFPHCGRKAGVKKNRDLLSSFFHSCADVLSPRGEIHVALCQGQGGTPADQPKREWHNSWQVVSMAAPAGFILTSVVPFDSDKHCGYQSTGYRSQEKSFHVVGALNHVFTRSLPLENIRALQLVDELSYSHDTKCVDGDIDRGFLGKTSCHPINVLYKQLVTFCEQKLPVNVIEDTFSLICCNNTCSRRPPYSTTYSSLYFVMPRQDKRAGESSDCSCSPEQDLPQVASPADLHTKGLYHLRPSLTCLLDNITHRSTLKPNVLTIVSGLVFRKSLISPRTMPVYHELLMLLDYCGDSPTVQLQLLMDTIKNAIDTIAAAVLSRVEETGNDQKTENQWPRRVSVTFHQKIGAEYTITMSPADCDQTIGTMSVVFPGEHQYIKVALNLDVMAMCLLGIEDWRMLWTEDERFREQFQGWDLKPFQNFSLYPPCYIHDVSVWVDGYAVFNDVEFHTVALRMSKGTIVDIQLLDQYENVATGKTGLCYRLTYQSCDRALSYRSALAMQLLLRDELQRCLPVVLR</sequence>
<dbReference type="InterPro" id="IPR036690">
    <property type="entry name" value="Fdx_antiC-bd_sf"/>
</dbReference>
<dbReference type="GO" id="GO:0070042">
    <property type="term" value="F:rRNA (uridine-N3-)-methyltransferase activity"/>
    <property type="evidence" value="ECO:0007669"/>
    <property type="project" value="InterPro"/>
</dbReference>
<dbReference type="PANTHER" id="PTHR11538:SF26">
    <property type="entry name" value="FERREDOXIN-FOLD ANTICODON-BINDING DOMAIN-CONTAINING PROTEIN 1"/>
    <property type="match status" value="1"/>
</dbReference>
<dbReference type="InterPro" id="IPR045864">
    <property type="entry name" value="aa-tRNA-synth_II/BPL/LPL"/>
</dbReference>
<reference evidence="2" key="1">
    <citation type="thesis" date="2020" institute="ProQuest LLC" country="789 East Eisenhower Parkway, Ann Arbor, MI, USA">
        <title>Comparative Genomics and Chromosome Evolution.</title>
        <authorList>
            <person name="Mudd A.B."/>
        </authorList>
    </citation>
    <scope>NUCLEOTIDE SEQUENCE</scope>
    <source>
        <strain evidence="2">HN-11 Male</strain>
        <tissue evidence="2">Kidney and liver</tissue>
    </source>
</reference>
<dbReference type="SUPFAM" id="SSF54991">
    <property type="entry name" value="Anticodon-binding domain of PheRS"/>
    <property type="match status" value="1"/>
</dbReference>
<dbReference type="GO" id="GO:0070475">
    <property type="term" value="P:rRNA base methylation"/>
    <property type="evidence" value="ECO:0007669"/>
    <property type="project" value="InterPro"/>
</dbReference>
<dbReference type="EMBL" id="WNTK01000006">
    <property type="protein sequence ID" value="KAG9482172.1"/>
    <property type="molecule type" value="Genomic_DNA"/>
</dbReference>
<dbReference type="Gene3D" id="3.30.930.10">
    <property type="entry name" value="Bira Bifunctional Protein, Domain 2"/>
    <property type="match status" value="1"/>
</dbReference>
<feature type="domain" description="FDX-ACB" evidence="1">
    <location>
        <begin position="509"/>
        <end position="602"/>
    </location>
</feature>
<keyword evidence="3" id="KW-1185">Reference proteome</keyword>
<dbReference type="Gene3D" id="3.30.70.380">
    <property type="entry name" value="Ferrodoxin-fold anticodon-binding domain"/>
    <property type="match status" value="1"/>
</dbReference>
<proteinExistence type="predicted"/>
<accession>A0A8J6F5Z7</accession>
<protein>
    <recommendedName>
        <fullName evidence="1">FDX-ACB domain-containing protein</fullName>
    </recommendedName>
</protein>
<evidence type="ECO:0000259" key="1">
    <source>
        <dbReference type="PROSITE" id="PS51447"/>
    </source>
</evidence>
<evidence type="ECO:0000313" key="3">
    <source>
        <dbReference type="Proteomes" id="UP000770717"/>
    </source>
</evidence>
<dbReference type="InterPro" id="IPR005121">
    <property type="entry name" value="Fdx_antiC-bd"/>
</dbReference>
<dbReference type="PROSITE" id="PS51447">
    <property type="entry name" value="FDX_ACB"/>
    <property type="match status" value="1"/>
</dbReference>
<dbReference type="Proteomes" id="UP000770717">
    <property type="component" value="Unassembled WGS sequence"/>
</dbReference>
<dbReference type="AlphaFoldDB" id="A0A8J6F5Z7"/>
<evidence type="ECO:0000313" key="2">
    <source>
        <dbReference type="EMBL" id="KAG9482172.1"/>
    </source>
</evidence>
<dbReference type="PANTHER" id="PTHR11538">
    <property type="entry name" value="PHENYLALANYL-TRNA SYNTHETASE"/>
    <property type="match status" value="1"/>
</dbReference>
<dbReference type="SMART" id="SM00896">
    <property type="entry name" value="FDX-ACB"/>
    <property type="match status" value="1"/>
</dbReference>
<dbReference type="OrthoDB" id="273345at2759"/>
<name>A0A8J6F5Z7_ELECQ</name>
<dbReference type="Pfam" id="PF10354">
    <property type="entry name" value="BMT5-like"/>
    <property type="match status" value="1"/>
</dbReference>
<gene>
    <name evidence="2" type="ORF">GDO78_011067</name>
</gene>
<comment type="caution">
    <text evidence="2">The sequence shown here is derived from an EMBL/GenBank/DDBJ whole genome shotgun (WGS) entry which is preliminary data.</text>
</comment>